<evidence type="ECO:0000313" key="3">
    <source>
        <dbReference type="Proteomes" id="UP000002630"/>
    </source>
</evidence>
<gene>
    <name evidence="2" type="ORF">Esi_0052_0255</name>
</gene>
<dbReference type="EMBL" id="FN649741">
    <property type="protein sequence ID" value="CBN80398.1"/>
    <property type="molecule type" value="Genomic_DNA"/>
</dbReference>
<name>D8LPC7_ECTSI</name>
<reference evidence="2 3" key="1">
    <citation type="journal article" date="2010" name="Nature">
        <title>The Ectocarpus genome and the independent evolution of multicellularity in brown algae.</title>
        <authorList>
            <person name="Cock J.M."/>
            <person name="Sterck L."/>
            <person name="Rouze P."/>
            <person name="Scornet D."/>
            <person name="Allen A.E."/>
            <person name="Amoutzias G."/>
            <person name="Anthouard V."/>
            <person name="Artiguenave F."/>
            <person name="Aury J.M."/>
            <person name="Badger J.H."/>
            <person name="Beszteri B."/>
            <person name="Billiau K."/>
            <person name="Bonnet E."/>
            <person name="Bothwell J.H."/>
            <person name="Bowler C."/>
            <person name="Boyen C."/>
            <person name="Brownlee C."/>
            <person name="Carrano C.J."/>
            <person name="Charrier B."/>
            <person name="Cho G.Y."/>
            <person name="Coelho S.M."/>
            <person name="Collen J."/>
            <person name="Corre E."/>
            <person name="Da Silva C."/>
            <person name="Delage L."/>
            <person name="Delaroque N."/>
            <person name="Dittami S.M."/>
            <person name="Doulbeau S."/>
            <person name="Elias M."/>
            <person name="Farnham G."/>
            <person name="Gachon C.M."/>
            <person name="Gschloessl B."/>
            <person name="Heesch S."/>
            <person name="Jabbari K."/>
            <person name="Jubin C."/>
            <person name="Kawai H."/>
            <person name="Kimura K."/>
            <person name="Kloareg B."/>
            <person name="Kupper F.C."/>
            <person name="Lang D."/>
            <person name="Le Bail A."/>
            <person name="Leblanc C."/>
            <person name="Lerouge P."/>
            <person name="Lohr M."/>
            <person name="Lopez P.J."/>
            <person name="Martens C."/>
            <person name="Maumus F."/>
            <person name="Michel G."/>
            <person name="Miranda-Saavedra D."/>
            <person name="Morales J."/>
            <person name="Moreau H."/>
            <person name="Motomura T."/>
            <person name="Nagasato C."/>
            <person name="Napoli C.A."/>
            <person name="Nelson D.R."/>
            <person name="Nyvall-Collen P."/>
            <person name="Peters A.F."/>
            <person name="Pommier C."/>
            <person name="Potin P."/>
            <person name="Poulain J."/>
            <person name="Quesneville H."/>
            <person name="Read B."/>
            <person name="Rensing S.A."/>
            <person name="Ritter A."/>
            <person name="Rousvoal S."/>
            <person name="Samanta M."/>
            <person name="Samson G."/>
            <person name="Schroeder D.C."/>
            <person name="Segurens B."/>
            <person name="Strittmatter M."/>
            <person name="Tonon T."/>
            <person name="Tregear J.W."/>
            <person name="Valentin K."/>
            <person name="von Dassow P."/>
            <person name="Yamagishi T."/>
            <person name="Van de Peer Y."/>
            <person name="Wincker P."/>
        </authorList>
    </citation>
    <scope>NUCLEOTIDE SEQUENCE [LARGE SCALE GENOMIC DNA]</scope>
    <source>
        <strain evidence="3">Ec32 / CCAP1310/4</strain>
    </source>
</reference>
<dbReference type="InParanoid" id="D8LPC7"/>
<dbReference type="EMBL" id="FN648730">
    <property type="protein sequence ID" value="CBN80398.1"/>
    <property type="molecule type" value="Genomic_DNA"/>
</dbReference>
<accession>D8LPC7</accession>
<organism evidence="2 3">
    <name type="scientific">Ectocarpus siliculosus</name>
    <name type="common">Brown alga</name>
    <name type="synonym">Conferva siliculosa</name>
    <dbReference type="NCBI Taxonomy" id="2880"/>
    <lineage>
        <taxon>Eukaryota</taxon>
        <taxon>Sar</taxon>
        <taxon>Stramenopiles</taxon>
        <taxon>Ochrophyta</taxon>
        <taxon>PX clade</taxon>
        <taxon>Phaeophyceae</taxon>
        <taxon>Ectocarpales</taxon>
        <taxon>Ectocarpaceae</taxon>
        <taxon>Ectocarpus</taxon>
    </lineage>
</organism>
<evidence type="ECO:0000313" key="2">
    <source>
        <dbReference type="EMBL" id="CBN80398.1"/>
    </source>
</evidence>
<dbReference type="Proteomes" id="UP000002630">
    <property type="component" value="Linkage Group LG16"/>
</dbReference>
<proteinExistence type="predicted"/>
<sequence length="294" mass="33910">MRNILHRERVEDDDIKSIQRVANVSVIDNTITIPDIPATPIVVWGRLFHEDDTDVVKACLQWPLAYDKRCHNCAHFFEGVPVPLPVSRDDLRHVYFCEGKFCSWQCAKSFNMRETSPAGRGNRNMYISVLAYKTWIKLKKGIMDIETKQKMKTYCDYRLQPAAPRAKLQEFGGELSIEEYRKGFCGIIPPSEIIEETSPFLNIRRQSVLPFIDTDSAGSCLNVLRKSVQHIEATAPFVGTRRIDTNREQEFNNSFVDRLKRARLDPAIMRRKKELDVSNTLLSSMGIEIKKRSR</sequence>
<dbReference type="AlphaFoldDB" id="D8LPC7"/>
<keyword evidence="3" id="KW-1185">Reference proteome</keyword>
<dbReference type="Pfam" id="PF06467">
    <property type="entry name" value="zf-FCS"/>
    <property type="match status" value="1"/>
</dbReference>
<evidence type="ECO:0000259" key="1">
    <source>
        <dbReference type="Pfam" id="PF06467"/>
    </source>
</evidence>
<dbReference type="OrthoDB" id="10647485at2759"/>
<protein>
    <submittedName>
        <fullName evidence="2">EsV-1-96</fullName>
    </submittedName>
</protein>
<dbReference type="GO" id="GO:0008270">
    <property type="term" value="F:zinc ion binding"/>
    <property type="evidence" value="ECO:0007669"/>
    <property type="project" value="InterPro"/>
</dbReference>
<dbReference type="InterPro" id="IPR010507">
    <property type="entry name" value="Znf_MYM"/>
</dbReference>
<feature type="domain" description="MYM-type" evidence="1">
    <location>
        <begin position="66"/>
        <end position="110"/>
    </location>
</feature>